<comment type="caution">
    <text evidence="5">The sequence shown here is derived from an EMBL/GenBank/DDBJ whole genome shotgun (WGS) entry which is preliminary data.</text>
</comment>
<organism evidence="5">
    <name type="scientific">bioreactor metagenome</name>
    <dbReference type="NCBI Taxonomy" id="1076179"/>
    <lineage>
        <taxon>unclassified sequences</taxon>
        <taxon>metagenomes</taxon>
        <taxon>ecological metagenomes</taxon>
    </lineage>
</organism>
<dbReference type="InterPro" id="IPR003593">
    <property type="entry name" value="AAA+_ATPase"/>
</dbReference>
<name>A0A644WU76_9ZZZZ</name>
<dbReference type="SMART" id="SM00382">
    <property type="entry name" value="AAA"/>
    <property type="match status" value="1"/>
</dbReference>
<dbReference type="InterPro" id="IPR051120">
    <property type="entry name" value="ABC_AA/LPS_Transport"/>
</dbReference>
<dbReference type="EMBL" id="VSSQ01001153">
    <property type="protein sequence ID" value="MPM05663.1"/>
    <property type="molecule type" value="Genomic_DNA"/>
</dbReference>
<protein>
    <submittedName>
        <fullName evidence="5">Lipopolysaccharide export system ATP-binding protein LptB</fullName>
        <ecNumber evidence="5">3.6.3.-</ecNumber>
    </submittedName>
</protein>
<evidence type="ECO:0000313" key="5">
    <source>
        <dbReference type="EMBL" id="MPM05663.1"/>
    </source>
</evidence>
<evidence type="ECO:0000256" key="3">
    <source>
        <dbReference type="ARBA" id="ARBA00022840"/>
    </source>
</evidence>
<sequence length="248" mass="27607">MAEHFTSVLEVRNLAKAYGKKEVVKDISFSMQSGQIIGLLGPNGAGKTTTFYMIVGFLKAKTGTILLNGEDITELPMYQRSKRGLSYLPQEPSIFRKLSVEDNIRLVAQTRRDLTRSQQEERVEELLVEFGITDVRKQKGYTLSGGERRRTEIARALASNPQFLLLDEPFAGIDPKAVYEIKVLIRILAGRGIGVLLTDHNVRDTLSITSCSHIINAGTILVSGGREELLSNQIARDIYFGQEFGEES</sequence>
<dbReference type="GO" id="GO:0005524">
    <property type="term" value="F:ATP binding"/>
    <property type="evidence" value="ECO:0007669"/>
    <property type="project" value="UniProtKB-KW"/>
</dbReference>
<gene>
    <name evidence="5" type="primary">lptB_35</name>
    <name evidence="5" type="ORF">SDC9_51954</name>
</gene>
<dbReference type="Pfam" id="PF00005">
    <property type="entry name" value="ABC_tran"/>
    <property type="match status" value="1"/>
</dbReference>
<feature type="domain" description="ABC transporter" evidence="4">
    <location>
        <begin position="9"/>
        <end position="242"/>
    </location>
</feature>
<dbReference type="InterPro" id="IPR027417">
    <property type="entry name" value="P-loop_NTPase"/>
</dbReference>
<dbReference type="PROSITE" id="PS50893">
    <property type="entry name" value="ABC_TRANSPORTER_2"/>
    <property type="match status" value="1"/>
</dbReference>
<dbReference type="EC" id="3.6.3.-" evidence="5"/>
<dbReference type="PANTHER" id="PTHR45772">
    <property type="entry name" value="CONSERVED COMPONENT OF ABC TRANSPORTER FOR NATURAL AMINO ACIDS-RELATED"/>
    <property type="match status" value="1"/>
</dbReference>
<proteinExistence type="predicted"/>
<dbReference type="NCBIfam" id="TIGR04406">
    <property type="entry name" value="LPS_export_lptB"/>
    <property type="match status" value="1"/>
</dbReference>
<keyword evidence="2" id="KW-0547">Nucleotide-binding</keyword>
<keyword evidence="3 5" id="KW-0067">ATP-binding</keyword>
<dbReference type="InterPro" id="IPR030921">
    <property type="entry name" value="LPS_export_LptB"/>
</dbReference>
<dbReference type="FunFam" id="3.40.50.300:FF:000151">
    <property type="entry name" value="Lipopolysaccharide ABC transporter ATP-binding protein"/>
    <property type="match status" value="1"/>
</dbReference>
<dbReference type="Gene3D" id="3.40.50.300">
    <property type="entry name" value="P-loop containing nucleotide triphosphate hydrolases"/>
    <property type="match status" value="1"/>
</dbReference>
<dbReference type="InterPro" id="IPR003439">
    <property type="entry name" value="ABC_transporter-like_ATP-bd"/>
</dbReference>
<keyword evidence="5" id="KW-0378">Hydrolase</keyword>
<dbReference type="SUPFAM" id="SSF52540">
    <property type="entry name" value="P-loop containing nucleoside triphosphate hydrolases"/>
    <property type="match status" value="1"/>
</dbReference>
<evidence type="ECO:0000259" key="4">
    <source>
        <dbReference type="PROSITE" id="PS50893"/>
    </source>
</evidence>
<dbReference type="CDD" id="cd03218">
    <property type="entry name" value="ABC_YhbG"/>
    <property type="match status" value="1"/>
</dbReference>
<dbReference type="GO" id="GO:0055085">
    <property type="term" value="P:transmembrane transport"/>
    <property type="evidence" value="ECO:0007669"/>
    <property type="project" value="InterPro"/>
</dbReference>
<evidence type="ECO:0000256" key="2">
    <source>
        <dbReference type="ARBA" id="ARBA00022741"/>
    </source>
</evidence>
<keyword evidence="1" id="KW-0813">Transport</keyword>
<dbReference type="AlphaFoldDB" id="A0A644WU76"/>
<reference evidence="5" key="1">
    <citation type="submission" date="2019-08" db="EMBL/GenBank/DDBJ databases">
        <authorList>
            <person name="Kucharzyk K."/>
            <person name="Murdoch R.W."/>
            <person name="Higgins S."/>
            <person name="Loffler F."/>
        </authorList>
    </citation>
    <scope>NUCLEOTIDE SEQUENCE</scope>
</reference>
<dbReference type="GO" id="GO:0016887">
    <property type="term" value="F:ATP hydrolysis activity"/>
    <property type="evidence" value="ECO:0007669"/>
    <property type="project" value="InterPro"/>
</dbReference>
<evidence type="ECO:0000256" key="1">
    <source>
        <dbReference type="ARBA" id="ARBA00022448"/>
    </source>
</evidence>
<dbReference type="PANTHER" id="PTHR45772:SF10">
    <property type="entry name" value="LIPOPOLYSACCHARIDE EXPORT SYSTEM ATP-BINDING PROTEIN LPTB"/>
    <property type="match status" value="1"/>
</dbReference>
<dbReference type="GO" id="GO:0043190">
    <property type="term" value="C:ATP-binding cassette (ABC) transporter complex"/>
    <property type="evidence" value="ECO:0007669"/>
    <property type="project" value="InterPro"/>
</dbReference>
<accession>A0A644WU76</accession>